<feature type="region of interest" description="Disordered" evidence="1">
    <location>
        <begin position="164"/>
        <end position="218"/>
    </location>
</feature>
<dbReference type="OrthoDB" id="2685685at2759"/>
<evidence type="ECO:0000256" key="1">
    <source>
        <dbReference type="SAM" id="MobiDB-lite"/>
    </source>
</evidence>
<dbReference type="RefSeq" id="XP_041162204.1">
    <property type="nucleotide sequence ID" value="XM_041299946.1"/>
</dbReference>
<feature type="region of interest" description="Disordered" evidence="1">
    <location>
        <begin position="304"/>
        <end position="335"/>
    </location>
</feature>
<gene>
    <name evidence="2" type="ORF">HD556DRAFT_1306651</name>
</gene>
<keyword evidence="3" id="KW-1185">Reference proteome</keyword>
<reference evidence="2" key="1">
    <citation type="journal article" date="2020" name="New Phytol.">
        <title>Comparative genomics reveals dynamic genome evolution in host specialist ectomycorrhizal fungi.</title>
        <authorList>
            <person name="Lofgren L.A."/>
            <person name="Nguyen N.H."/>
            <person name="Vilgalys R."/>
            <person name="Ruytinx J."/>
            <person name="Liao H.L."/>
            <person name="Branco S."/>
            <person name="Kuo A."/>
            <person name="LaButti K."/>
            <person name="Lipzen A."/>
            <person name="Andreopoulos W."/>
            <person name="Pangilinan J."/>
            <person name="Riley R."/>
            <person name="Hundley H."/>
            <person name="Na H."/>
            <person name="Barry K."/>
            <person name="Grigoriev I.V."/>
            <person name="Stajich J.E."/>
            <person name="Kennedy P.G."/>
        </authorList>
    </citation>
    <scope>NUCLEOTIDE SEQUENCE</scope>
    <source>
        <strain evidence="2">S12</strain>
    </source>
</reference>
<proteinExistence type="predicted"/>
<feature type="region of interest" description="Disordered" evidence="1">
    <location>
        <begin position="111"/>
        <end position="149"/>
    </location>
</feature>
<feature type="region of interest" description="Disordered" evidence="1">
    <location>
        <begin position="402"/>
        <end position="436"/>
    </location>
</feature>
<protein>
    <recommendedName>
        <fullName evidence="4">Zn(2)-C6 fungal-type domain-containing protein</fullName>
    </recommendedName>
</protein>
<comment type="caution">
    <text evidence="2">The sequence shown here is derived from an EMBL/GenBank/DDBJ whole genome shotgun (WGS) entry which is preliminary data.</text>
</comment>
<dbReference type="AlphaFoldDB" id="A0A9P7IWV6"/>
<feature type="compositionally biased region" description="Basic residues" evidence="1">
    <location>
        <begin position="305"/>
        <end position="324"/>
    </location>
</feature>
<accession>A0A9P7IWV6</accession>
<dbReference type="PANTHER" id="PTHR48148:SF2">
    <property type="entry name" value="PA14 DOMAIN-CONTAINING PROTEIN"/>
    <property type="match status" value="1"/>
</dbReference>
<evidence type="ECO:0000313" key="3">
    <source>
        <dbReference type="Proteomes" id="UP000719766"/>
    </source>
</evidence>
<feature type="compositionally biased region" description="Pro residues" evidence="1">
    <location>
        <begin position="115"/>
        <end position="149"/>
    </location>
</feature>
<sequence>MSSHSTSPSAAAAANQALIALVARLNEVVQQVLRLQSEEEKMDLSRPQNDAIRVYGRDTSYVPPGLLSLAAEIFRAQRRTTQLVEVPDWNRLGNNQDMCMKHSLYSKTLGHAPAVPAPTPTPVPAPAPPSQPAPAPAPTPAPAPAPAPAAVPSLSICIPRHAASGDMATAGPSNRRKRRPSTSPPLPRVNRSRKIVPKSKEMLSDTDTTDDDKVKGKAKAMGKGKGKALEDEYSEVVDVDDLLDVEPRKSMRKPTKKKAVALKATEPVVMEDDEEDELEDDDDDTQGRAKASSLLSSWLPAIVRPGKRQKLSMKPKGKPTGKKGKVQEPPRIDGPFPPCDRCRAKAVDCCPRLMKRGDITPTCSLCNQWKMACIWGDPASTHSTSATTITPTAPPAAAVATHSKMIRSKATGQKIIRKSKGKDKDIRHPSPIQEEEGIDTDVQMLDAPQMTSAGGASTAPVPLACANDFSPNHWKEPSEDVIPPPSPVMAPEDDIWFSPLPPVYNLPSPVTPSRPGQFTQHPLSHDQMEAMLAQIRTEMEELRTRDRMDIDVWHDGLEHRMDIAEACNGAMSMKMDNLERDMHVQQELLTEYSAEVRGIVRYLREQRSGQATASPPPSFNPHPITALDPSISVSWIGTQTGGDTLDDATDGLPVARHNQVPSTSTIIPSMIMRESGPSVPPVVAPPVQSPVLPVAGPSNVEAGMQSISAPLSRP</sequence>
<evidence type="ECO:0000313" key="2">
    <source>
        <dbReference type="EMBL" id="KAG1796933.1"/>
    </source>
</evidence>
<name>A0A9P7IWV6_9AGAM</name>
<dbReference type="GeneID" id="64593710"/>
<evidence type="ECO:0008006" key="4">
    <source>
        <dbReference type="Google" id="ProtNLM"/>
    </source>
</evidence>
<feature type="region of interest" description="Disordered" evidence="1">
    <location>
        <begin position="267"/>
        <end position="290"/>
    </location>
</feature>
<organism evidence="2 3">
    <name type="scientific">Suillus plorans</name>
    <dbReference type="NCBI Taxonomy" id="116603"/>
    <lineage>
        <taxon>Eukaryota</taxon>
        <taxon>Fungi</taxon>
        <taxon>Dikarya</taxon>
        <taxon>Basidiomycota</taxon>
        <taxon>Agaricomycotina</taxon>
        <taxon>Agaricomycetes</taxon>
        <taxon>Agaricomycetidae</taxon>
        <taxon>Boletales</taxon>
        <taxon>Suillineae</taxon>
        <taxon>Suillaceae</taxon>
        <taxon>Suillus</taxon>
    </lineage>
</organism>
<feature type="compositionally biased region" description="Acidic residues" evidence="1">
    <location>
        <begin position="269"/>
        <end position="284"/>
    </location>
</feature>
<dbReference type="Proteomes" id="UP000719766">
    <property type="component" value="Unassembled WGS sequence"/>
</dbReference>
<dbReference type="EMBL" id="JABBWE010000017">
    <property type="protein sequence ID" value="KAG1796933.1"/>
    <property type="molecule type" value="Genomic_DNA"/>
</dbReference>
<dbReference type="PANTHER" id="PTHR48148">
    <property type="entry name" value="KERATINOCYTE PROLINE-RICH PROTEIN"/>
    <property type="match status" value="1"/>
</dbReference>